<protein>
    <recommendedName>
        <fullName evidence="6">Starch-binding domain-containing protein 1</fullName>
    </recommendedName>
    <alternativeName>
        <fullName evidence="7">Genethonin-1</fullName>
    </alternativeName>
    <alternativeName>
        <fullName evidence="8">Glycophagy cargo receptor stbd1</fullName>
    </alternativeName>
</protein>
<dbReference type="Ensembl" id="ENSSFOT00015047110.1">
    <property type="protein sequence ID" value="ENSSFOP00015055001.1"/>
    <property type="gene ID" value="ENSSFOG00015030807.1"/>
</dbReference>
<evidence type="ECO:0000256" key="7">
    <source>
        <dbReference type="ARBA" id="ARBA00075794"/>
    </source>
</evidence>
<dbReference type="Pfam" id="PF00686">
    <property type="entry name" value="CBM_20"/>
    <property type="match status" value="1"/>
</dbReference>
<name>A0A8C9VHD2_SCLFO</name>
<dbReference type="Proteomes" id="UP000694397">
    <property type="component" value="Chromosome 6"/>
</dbReference>
<feature type="region of interest" description="Disordered" evidence="9">
    <location>
        <begin position="265"/>
        <end position="286"/>
    </location>
</feature>
<evidence type="ECO:0000256" key="2">
    <source>
        <dbReference type="ARBA" id="ARBA00024012"/>
    </source>
</evidence>
<reference evidence="11" key="3">
    <citation type="submission" date="2025-09" db="UniProtKB">
        <authorList>
            <consortium name="Ensembl"/>
        </authorList>
    </citation>
    <scope>IDENTIFICATION</scope>
</reference>
<dbReference type="GeneID" id="108933880"/>
<evidence type="ECO:0000313" key="12">
    <source>
        <dbReference type="Proteomes" id="UP000694397"/>
    </source>
</evidence>
<dbReference type="GO" id="GO:0030315">
    <property type="term" value="C:T-tubule"/>
    <property type="evidence" value="ECO:0007669"/>
    <property type="project" value="UniProtKB-SubCell"/>
</dbReference>
<dbReference type="FunFam" id="2.60.40.10:FF:000552">
    <property type="entry name" value="Related to glucoamylase"/>
    <property type="match status" value="1"/>
</dbReference>
<dbReference type="GO" id="GO:0061723">
    <property type="term" value="P:glycophagy"/>
    <property type="evidence" value="ECO:0007669"/>
    <property type="project" value="UniProtKB-ARBA"/>
</dbReference>
<dbReference type="PANTHER" id="PTHR15048:SF0">
    <property type="entry name" value="STARCH-BINDING DOMAIN-CONTAINING PROTEIN 1"/>
    <property type="match status" value="1"/>
</dbReference>
<evidence type="ECO:0000256" key="8">
    <source>
        <dbReference type="ARBA" id="ARBA00076001"/>
    </source>
</evidence>
<dbReference type="GO" id="GO:0034045">
    <property type="term" value="C:phagophore assembly site membrane"/>
    <property type="evidence" value="ECO:0007669"/>
    <property type="project" value="UniProtKB-SubCell"/>
</dbReference>
<dbReference type="GO" id="GO:2001070">
    <property type="term" value="F:starch binding"/>
    <property type="evidence" value="ECO:0007669"/>
    <property type="project" value="InterPro"/>
</dbReference>
<sequence>MRQASVFCYDLRRRKSSVSEAPERDGDERRTRLVLIVVCLFQERAPPKDKRGKHGNRPHKLKEEDLDMIKQHIGSFCSRMSHYSCDRRCKIYLSEDLSIKKMFTIFQQVNPVSSVTYETYRKIFNEHFNISFGYPQSDTCSTCNENLAKLKCKDAKLNNDSSEDDGLLSRRLDSSSQHELHQRKAEVFYERKRVAKEKAKLILFENNSEDQKESPVTLNNLHRISSHEQHVGEQHPDKIVNEYKEHYRDYHEQKEQASDLSWDHGKHANKSQGHLHHQHVPCGPKESLTDISEYEVKTEEITAGMTSRGMNDKKTKEDNTEREMLIPEFLGRVSSQLQKVSDLSGVTTVDEGTEEKTCVIERVIKSNPEENVVTGTQLSNDTTQNTHQGVFFGHIKDCSKHLSGGLDQKPCQKDIEDHRQIVNDQSQSKQAKGPDKAVDVSVKDEYSSMEINIMEATMDNNEWMNINGLEMNNDFPALSLKDESDYVAAGTGGMSLVDSESVLRSLDGHPSEGVATVKRQSQSVKVNFSLHYVTHSPFQLLAVTGSSKELGYWEKFVPLLRVDGGFWSGSIALPVGYQVEWKFVLVENDKICRWEECNNRYLYTGHDEAINLHKCWGYI</sequence>
<organism evidence="11 12">
    <name type="scientific">Scleropages formosus</name>
    <name type="common">Asian bonytongue</name>
    <name type="synonym">Osteoglossum formosum</name>
    <dbReference type="NCBI Taxonomy" id="113540"/>
    <lineage>
        <taxon>Eukaryota</taxon>
        <taxon>Metazoa</taxon>
        <taxon>Chordata</taxon>
        <taxon>Craniata</taxon>
        <taxon>Vertebrata</taxon>
        <taxon>Euteleostomi</taxon>
        <taxon>Actinopterygii</taxon>
        <taxon>Neopterygii</taxon>
        <taxon>Teleostei</taxon>
        <taxon>Osteoglossocephala</taxon>
        <taxon>Osteoglossomorpha</taxon>
        <taxon>Osteoglossiformes</taxon>
        <taxon>Osteoglossidae</taxon>
        <taxon>Scleropages</taxon>
    </lineage>
</organism>
<evidence type="ECO:0000259" key="10">
    <source>
        <dbReference type="PROSITE" id="PS51166"/>
    </source>
</evidence>
<evidence type="ECO:0000256" key="4">
    <source>
        <dbReference type="ARBA" id="ARBA00060405"/>
    </source>
</evidence>
<dbReference type="PANTHER" id="PTHR15048">
    <property type="entry name" value="STARCH-BINDING DOMAIN-CONTAINING PROTEIN 1"/>
    <property type="match status" value="1"/>
</dbReference>
<evidence type="ECO:0000256" key="3">
    <source>
        <dbReference type="ARBA" id="ARBA00053886"/>
    </source>
</evidence>
<dbReference type="GO" id="GO:0005789">
    <property type="term" value="C:endoplasmic reticulum membrane"/>
    <property type="evidence" value="ECO:0007669"/>
    <property type="project" value="UniProtKB-SubCell"/>
</dbReference>
<dbReference type="AlphaFoldDB" id="A0A8C9VHD2"/>
<reference evidence="11" key="2">
    <citation type="submission" date="2025-08" db="UniProtKB">
        <authorList>
            <consortium name="Ensembl"/>
        </authorList>
    </citation>
    <scope>IDENTIFICATION</scope>
</reference>
<dbReference type="SUPFAM" id="SSF49452">
    <property type="entry name" value="Starch-binding domain-like"/>
    <property type="match status" value="1"/>
</dbReference>
<reference evidence="11 12" key="1">
    <citation type="submission" date="2019-04" db="EMBL/GenBank/DDBJ databases">
        <authorList>
            <consortium name="Wellcome Sanger Institute Data Sharing"/>
        </authorList>
    </citation>
    <scope>NUCLEOTIDE SEQUENCE [LARGE SCALE GENOMIC DNA]</scope>
</reference>
<feature type="domain" description="CBM20" evidence="10">
    <location>
        <begin position="518"/>
        <end position="618"/>
    </location>
</feature>
<proteinExistence type="predicted"/>
<evidence type="ECO:0000256" key="9">
    <source>
        <dbReference type="SAM" id="MobiDB-lite"/>
    </source>
</evidence>
<gene>
    <name evidence="11" type="primary">stbd1</name>
</gene>
<evidence type="ECO:0000256" key="5">
    <source>
        <dbReference type="ARBA" id="ARBA00062412"/>
    </source>
</evidence>
<dbReference type="GeneTree" id="ENSGT00390000007731"/>
<evidence type="ECO:0000256" key="1">
    <source>
        <dbReference type="ARBA" id="ARBA00004643"/>
    </source>
</evidence>
<keyword evidence="12" id="KW-1185">Reference proteome</keyword>
<dbReference type="PROSITE" id="PS51166">
    <property type="entry name" value="CBM20"/>
    <property type="match status" value="1"/>
</dbReference>
<comment type="subunit">
    <text evidence="5">Interacts with the ATG8 family proteins GABARAP and GABARAPL1. Interacts with several glycogen-associated proteins, such as GYS2 (liver glycogen synthase), GDE (glycogen debranching enzyme), GBE1 (glycogen branching enzyme 1) and EPM2A (Laforin).</text>
</comment>
<dbReference type="InterPro" id="IPR013784">
    <property type="entry name" value="Carb-bd-like_fold"/>
</dbReference>
<comment type="subcellular location">
    <subcellularLocation>
        <location evidence="2">Cell membrane</location>
        <location evidence="2">Sarcolemma</location>
        <location evidence="2">T-tubule</location>
    </subcellularLocation>
    <subcellularLocation>
        <location evidence="1">Endoplasmic reticulum membrane</location>
        <topology evidence="1">Single-pass type III membrane protein</topology>
    </subcellularLocation>
    <subcellularLocation>
        <location evidence="4">Preautophagosomal structure membrane</location>
        <topology evidence="4">Single-pass type III membrane protein</topology>
    </subcellularLocation>
</comment>
<dbReference type="InterPro" id="IPR002044">
    <property type="entry name" value="CBM20"/>
</dbReference>
<feature type="compositionally biased region" description="Basic residues" evidence="9">
    <location>
        <begin position="267"/>
        <end position="279"/>
    </location>
</feature>
<dbReference type="RefSeq" id="XP_029108859.1">
    <property type="nucleotide sequence ID" value="XM_029253026.1"/>
</dbReference>
<evidence type="ECO:0000313" key="11">
    <source>
        <dbReference type="Ensembl" id="ENSSFOP00015055001.1"/>
    </source>
</evidence>
<comment type="function">
    <text evidence="3">Acts as a cargo receptor for glycogen. Delivers its cargo to an autophagic pathway called glycophagy, resulting in the transport of glycogen to lysosomes.</text>
</comment>
<evidence type="ECO:0000256" key="6">
    <source>
        <dbReference type="ARBA" id="ARBA00073038"/>
    </source>
</evidence>
<dbReference type="Gene3D" id="2.60.40.10">
    <property type="entry name" value="Immunoglobulins"/>
    <property type="match status" value="1"/>
</dbReference>
<dbReference type="InterPro" id="IPR013783">
    <property type="entry name" value="Ig-like_fold"/>
</dbReference>
<dbReference type="SMART" id="SM01065">
    <property type="entry name" value="CBM_2"/>
    <property type="match status" value="1"/>
</dbReference>
<accession>A0A8C9VHD2</accession>